<dbReference type="InterPro" id="IPR050304">
    <property type="entry name" value="MT-severing_AAA_ATPase"/>
</dbReference>
<name>A0ABT9D3P4_9MOLU</name>
<dbReference type="PANTHER" id="PTHR23074:SF83">
    <property type="entry name" value="VACUOLAR PROTEIN SORTING-ASSOCIATED PROTEIN 4A"/>
    <property type="match status" value="1"/>
</dbReference>
<evidence type="ECO:0000313" key="5">
    <source>
        <dbReference type="Proteomes" id="UP001170683"/>
    </source>
</evidence>
<sequence length="285" mass="33367">MSANIVNTLLDKLDGFNRSDKKIVLMGATNNLAKIDPALRSRFSKEIYIGHLKDTEIEGYLKHIIVPYQISYHTFLALSDIAQLCQGKNFSNRDLTTIIEEAYKKTAKWQQQNPQTHEVMLPSDLEEVLNLKLKIKPDHQQVKQRRMACENQYAQWRQRFNQYLAKPKDETKIKCRYTFDGLNGINYYNLRYSQISSELANINQQLTKIHQENQISQLEQELVTLKQTPEKYEQTIKDKNQEIIDLKNNLGTLQTQAEALRKELKLVENRRDTYLEPSNLACLLY</sequence>
<dbReference type="Proteomes" id="UP001170683">
    <property type="component" value="Unassembled WGS sequence"/>
</dbReference>
<keyword evidence="1" id="KW-0067">ATP-binding</keyword>
<comment type="similarity">
    <text evidence="1">Belongs to the AAA ATPase family.</text>
</comment>
<evidence type="ECO:0000256" key="1">
    <source>
        <dbReference type="RuleBase" id="RU003651"/>
    </source>
</evidence>
<proteinExistence type="inferred from homology"/>
<dbReference type="RefSeq" id="WP_304514248.1">
    <property type="nucleotide sequence ID" value="NZ_JAOSIQ010000006.1"/>
</dbReference>
<organism evidence="4 5">
    <name type="scientific">Candidatus Phytoplasma bonamiae</name>
    <dbReference type="NCBI Taxonomy" id="2982626"/>
    <lineage>
        <taxon>Bacteria</taxon>
        <taxon>Bacillati</taxon>
        <taxon>Mycoplasmatota</taxon>
        <taxon>Mollicutes</taxon>
        <taxon>Acholeplasmatales</taxon>
        <taxon>Acholeplasmataceae</taxon>
        <taxon>Candidatus Phytoplasma</taxon>
        <taxon>16SrII (Peanut WB group)</taxon>
    </lineage>
</organism>
<dbReference type="InterPro" id="IPR027417">
    <property type="entry name" value="P-loop_NTPase"/>
</dbReference>
<dbReference type="SUPFAM" id="SSF52540">
    <property type="entry name" value="P-loop containing nucleoside triphosphate hydrolases"/>
    <property type="match status" value="1"/>
</dbReference>
<comment type="caution">
    <text evidence="4">The sequence shown here is derived from an EMBL/GenBank/DDBJ whole genome shotgun (WGS) entry which is preliminary data.</text>
</comment>
<dbReference type="PROSITE" id="PS00674">
    <property type="entry name" value="AAA"/>
    <property type="match status" value="1"/>
</dbReference>
<reference evidence="4 5" key="1">
    <citation type="journal article" date="2023" name="Int. J. Syst. Evol. Microbiol.">
        <title>The observation of taxonomic boundaries for the 16SrII and 16SrXXV phytoplasmas using genome-based delimitation.</title>
        <authorList>
            <person name="Rodrigues Jardim B."/>
            <person name="Tran-Nguyen L.T.T."/>
            <person name="Gambley C."/>
            <person name="Al-Sadi A.M."/>
            <person name="Al-Subhi A.M."/>
            <person name="Foissac X."/>
            <person name="Salar P."/>
            <person name="Cai H."/>
            <person name="Yang J.Y."/>
            <person name="Davis R."/>
            <person name="Jones L."/>
            <person name="Rodoni B."/>
            <person name="Constable F.E."/>
        </authorList>
    </citation>
    <scope>NUCLEOTIDE SEQUENCE [LARGE SCALE GENOMIC DNA]</scope>
    <source>
        <strain evidence="4">BAWM-225</strain>
    </source>
</reference>
<evidence type="ECO:0000259" key="3">
    <source>
        <dbReference type="Pfam" id="PF00004"/>
    </source>
</evidence>
<dbReference type="PANTHER" id="PTHR23074">
    <property type="entry name" value="AAA DOMAIN-CONTAINING"/>
    <property type="match status" value="1"/>
</dbReference>
<feature type="coiled-coil region" evidence="2">
    <location>
        <begin position="208"/>
        <end position="270"/>
    </location>
</feature>
<dbReference type="Gene3D" id="3.40.50.300">
    <property type="entry name" value="P-loop containing nucleotide triphosphate hydrolases"/>
    <property type="match status" value="1"/>
</dbReference>
<dbReference type="InterPro" id="IPR003960">
    <property type="entry name" value="ATPase_AAA_CS"/>
</dbReference>
<keyword evidence="2" id="KW-0175">Coiled coil</keyword>
<accession>A0ABT9D3P4</accession>
<dbReference type="EMBL" id="JAOSIQ010000006">
    <property type="protein sequence ID" value="MDO8064043.1"/>
    <property type="molecule type" value="Genomic_DNA"/>
</dbReference>
<gene>
    <name evidence="4" type="ORF">OC701_00960</name>
</gene>
<evidence type="ECO:0000256" key="2">
    <source>
        <dbReference type="SAM" id="Coils"/>
    </source>
</evidence>
<dbReference type="Gene3D" id="1.10.8.60">
    <property type="match status" value="1"/>
</dbReference>
<keyword evidence="1" id="KW-0547">Nucleotide-binding</keyword>
<evidence type="ECO:0000313" key="4">
    <source>
        <dbReference type="EMBL" id="MDO8064043.1"/>
    </source>
</evidence>
<protein>
    <submittedName>
        <fullName evidence="4">AAA family ATPase</fullName>
    </submittedName>
</protein>
<dbReference type="InterPro" id="IPR003959">
    <property type="entry name" value="ATPase_AAA_core"/>
</dbReference>
<keyword evidence="5" id="KW-1185">Reference proteome</keyword>
<dbReference type="Pfam" id="PF00004">
    <property type="entry name" value="AAA"/>
    <property type="match status" value="1"/>
</dbReference>
<feature type="domain" description="ATPase AAA-type core" evidence="3">
    <location>
        <begin position="3"/>
        <end position="50"/>
    </location>
</feature>